<comment type="subcellular location">
    <subcellularLocation>
        <location evidence="1">Membrane</location>
        <topology evidence="1">Multi-pass membrane protein</topology>
    </subcellularLocation>
</comment>
<evidence type="ECO:0000256" key="3">
    <source>
        <dbReference type="ARBA" id="ARBA00022989"/>
    </source>
</evidence>
<keyword evidence="2 5" id="KW-0812">Transmembrane</keyword>
<feature type="transmembrane region" description="Helical" evidence="5">
    <location>
        <begin position="45"/>
        <end position="67"/>
    </location>
</feature>
<protein>
    <recommendedName>
        <fullName evidence="6">Integral membrane bound transporter domain-containing protein</fullName>
    </recommendedName>
</protein>
<keyword evidence="8" id="KW-1185">Reference proteome</keyword>
<evidence type="ECO:0000256" key="2">
    <source>
        <dbReference type="ARBA" id="ARBA00022692"/>
    </source>
</evidence>
<feature type="transmembrane region" description="Helical" evidence="5">
    <location>
        <begin position="347"/>
        <end position="368"/>
    </location>
</feature>
<dbReference type="AlphaFoldDB" id="A0A840ERN8"/>
<name>A0A840ERN8_9ACTN</name>
<accession>A0A840ERN8</accession>
<evidence type="ECO:0000256" key="1">
    <source>
        <dbReference type="ARBA" id="ARBA00004141"/>
    </source>
</evidence>
<feature type="transmembrane region" description="Helical" evidence="5">
    <location>
        <begin position="162"/>
        <end position="182"/>
    </location>
</feature>
<sequence length="531" mass="55506">MTDSDAPAPPPRPAARGLLLRRPSTRGRWAPAIRAGAALAISSSILLACGFGHDSLLAALGVFAALYGEGRPYRFRWKAVLTAGSLLLAAAALFGLWGSAIGPLASIPQMIGVVAGLTVFTAVTVFVTSALRLGPPGPYFFVLVSGIGGLVGQHGVPIDHLALFVATGVVVALAMSMAAALWRPHGPETAATIAAVTAAERYLAENADAAPAARHGVALSTLRAWSVLHDAAATDTELAQRLWTSHQKIHGAEVATFVVPLPRPSILRRLQSASRLGSHATISALRASSAAAIAGTIAVVSGLGRPDWAVLGAALVLQMGPDRVHGTVRGVHRVAGTVVGVGLFAGLYALDLPIAALLAVLTVLNVLIELTISTNYAIAVMLITPLSLLIGGPSTPLAEQVRDRVLETVLGVGVALITAWLLLPRAHRRTLRDADAAALAAGRHLVDDGAANPVDSPEMRVDRRDLQWQLLEAELAATDSACDDPDWARAYWPEHARVRDLGYEVLGACWRTPLGLPIDAQTRAHLTERIG</sequence>
<dbReference type="RefSeq" id="WP_183369545.1">
    <property type="nucleotide sequence ID" value="NZ_BAABHL010000128.1"/>
</dbReference>
<evidence type="ECO:0000313" key="7">
    <source>
        <dbReference type="EMBL" id="MBB4134362.1"/>
    </source>
</evidence>
<proteinExistence type="predicted"/>
<comment type="caution">
    <text evidence="7">The sequence shown here is derived from an EMBL/GenBank/DDBJ whole genome shotgun (WGS) entry which is preliminary data.</text>
</comment>
<evidence type="ECO:0000256" key="4">
    <source>
        <dbReference type="ARBA" id="ARBA00023136"/>
    </source>
</evidence>
<reference evidence="7 8" key="1">
    <citation type="submission" date="2020-08" db="EMBL/GenBank/DDBJ databases">
        <title>Sequencing the genomes of 1000 actinobacteria strains.</title>
        <authorList>
            <person name="Klenk H.-P."/>
        </authorList>
    </citation>
    <scope>NUCLEOTIDE SEQUENCE [LARGE SCALE GENOMIC DNA]</scope>
    <source>
        <strain evidence="7 8">DSM 45298</strain>
    </source>
</reference>
<evidence type="ECO:0000259" key="6">
    <source>
        <dbReference type="Pfam" id="PF13515"/>
    </source>
</evidence>
<feature type="transmembrane region" description="Helical" evidence="5">
    <location>
        <begin position="139"/>
        <end position="156"/>
    </location>
</feature>
<keyword evidence="4 5" id="KW-0472">Membrane</keyword>
<keyword evidence="3 5" id="KW-1133">Transmembrane helix</keyword>
<feature type="domain" description="Integral membrane bound transporter" evidence="6">
    <location>
        <begin position="293"/>
        <end position="417"/>
    </location>
</feature>
<evidence type="ECO:0000256" key="5">
    <source>
        <dbReference type="SAM" id="Phobius"/>
    </source>
</evidence>
<feature type="transmembrane region" description="Helical" evidence="5">
    <location>
        <begin position="107"/>
        <end position="127"/>
    </location>
</feature>
<feature type="transmembrane region" description="Helical" evidence="5">
    <location>
        <begin position="375"/>
        <end position="393"/>
    </location>
</feature>
<gene>
    <name evidence="7" type="ORF">BKA16_000914</name>
</gene>
<feature type="transmembrane region" description="Helical" evidence="5">
    <location>
        <begin position="405"/>
        <end position="423"/>
    </location>
</feature>
<dbReference type="Pfam" id="PF13515">
    <property type="entry name" value="FUSC_2"/>
    <property type="match status" value="1"/>
</dbReference>
<dbReference type="GO" id="GO:0016020">
    <property type="term" value="C:membrane"/>
    <property type="evidence" value="ECO:0007669"/>
    <property type="project" value="UniProtKB-SubCell"/>
</dbReference>
<dbReference type="InterPro" id="IPR049453">
    <property type="entry name" value="Memb_transporter_dom"/>
</dbReference>
<feature type="transmembrane region" description="Helical" evidence="5">
    <location>
        <begin position="79"/>
        <end position="101"/>
    </location>
</feature>
<dbReference type="EMBL" id="JACIFP010000001">
    <property type="protein sequence ID" value="MBB4134362.1"/>
    <property type="molecule type" value="Genomic_DNA"/>
</dbReference>
<dbReference type="Proteomes" id="UP000551501">
    <property type="component" value="Unassembled WGS sequence"/>
</dbReference>
<organism evidence="7 8">
    <name type="scientific">Gordonia humi</name>
    <dbReference type="NCBI Taxonomy" id="686429"/>
    <lineage>
        <taxon>Bacteria</taxon>
        <taxon>Bacillati</taxon>
        <taxon>Actinomycetota</taxon>
        <taxon>Actinomycetes</taxon>
        <taxon>Mycobacteriales</taxon>
        <taxon>Gordoniaceae</taxon>
        <taxon>Gordonia</taxon>
    </lineage>
</organism>
<evidence type="ECO:0000313" key="8">
    <source>
        <dbReference type="Proteomes" id="UP000551501"/>
    </source>
</evidence>